<dbReference type="HOGENOM" id="CLU_097505_0_0_11"/>
<evidence type="ECO:0000313" key="2">
    <source>
        <dbReference type="Proteomes" id="UP000008914"/>
    </source>
</evidence>
<gene>
    <name evidence="1" type="ordered locus">Intca_3074</name>
</gene>
<reference evidence="1 2" key="1">
    <citation type="journal article" date="2010" name="Stand. Genomic Sci.">
        <title>Complete genome sequence of Intrasporangium calvum type strain (7 KIP).</title>
        <authorList>
            <person name="Del Rio T.G."/>
            <person name="Chertkov O."/>
            <person name="Yasawong M."/>
            <person name="Lucas S."/>
            <person name="Deshpande S."/>
            <person name="Cheng J.F."/>
            <person name="Detter C."/>
            <person name="Tapia R."/>
            <person name="Han C."/>
            <person name="Goodwin L."/>
            <person name="Pitluck S."/>
            <person name="Liolios K."/>
            <person name="Ivanova N."/>
            <person name="Mavromatis K."/>
            <person name="Pati A."/>
            <person name="Chen A."/>
            <person name="Palaniappan K."/>
            <person name="Land M."/>
            <person name="Hauser L."/>
            <person name="Chang Y.J."/>
            <person name="Jeffries C.D."/>
            <person name="Rohde M."/>
            <person name="Pukall R."/>
            <person name="Sikorski J."/>
            <person name="Goker M."/>
            <person name="Woyke T."/>
            <person name="Bristow J."/>
            <person name="Eisen J.A."/>
            <person name="Markowitz V."/>
            <person name="Hugenholtz P."/>
            <person name="Kyrpides N.C."/>
            <person name="Klenk H.P."/>
            <person name="Lapidus A."/>
        </authorList>
    </citation>
    <scope>NUCLEOTIDE SEQUENCE [LARGE SCALE GENOMIC DNA]</scope>
    <source>
        <strain evidence="2">ATCC 23552 / DSM 43043 / JCM 3097 / NBRC 12989 / 7 KIP</strain>
    </source>
</reference>
<dbReference type="KEGG" id="ica:Intca_3074"/>
<name>E6SC20_INTC7</name>
<dbReference type="eggNOG" id="ENOG502ZAHT">
    <property type="taxonomic scope" value="Bacteria"/>
</dbReference>
<dbReference type="Proteomes" id="UP000008914">
    <property type="component" value="Chromosome"/>
</dbReference>
<keyword evidence="2" id="KW-1185">Reference proteome</keyword>
<dbReference type="AlphaFoldDB" id="E6SC20"/>
<proteinExistence type="predicted"/>
<sequence>MPLGQLSGIRLLPLWAESVDGAILQSNDDYMITEQASERVRGWFTGRLPQEWQQAAPDITVDREEITVALTIDDVDLPDGSSDAERAEARAGRAKAFREDTRGRRIEIAREAEHRFDRKVSWAVRVGDRTELFTHVAAPAMTRLRQRERLVLDTLVDAGVARSRADALAWCVRLVGQHESDWLGELREAMTHVEDVRRKGPAA</sequence>
<protein>
    <submittedName>
        <fullName evidence="1">Uncharacterized protein</fullName>
    </submittedName>
</protein>
<accession>E6SC20</accession>
<organism evidence="1 2">
    <name type="scientific">Intrasporangium calvum (strain ATCC 23552 / DSM 43043 / JCM 3097 / NBRC 12989 / NCIMB 10167 / NRRL B-3866 / 7 KIP)</name>
    <dbReference type="NCBI Taxonomy" id="710696"/>
    <lineage>
        <taxon>Bacteria</taxon>
        <taxon>Bacillati</taxon>
        <taxon>Actinomycetota</taxon>
        <taxon>Actinomycetes</taxon>
        <taxon>Micrococcales</taxon>
        <taxon>Intrasporangiaceae</taxon>
        <taxon>Intrasporangium</taxon>
    </lineage>
</organism>
<dbReference type="STRING" id="710696.Intca_3074"/>
<evidence type="ECO:0000313" key="1">
    <source>
        <dbReference type="EMBL" id="ADU49560.1"/>
    </source>
</evidence>
<dbReference type="EMBL" id="CP002343">
    <property type="protein sequence ID" value="ADU49560.1"/>
    <property type="molecule type" value="Genomic_DNA"/>
</dbReference>